<evidence type="ECO:0000313" key="1">
    <source>
        <dbReference type="EMBL" id="VDM25201.1"/>
    </source>
</evidence>
<reference evidence="1 2" key="2">
    <citation type="submission" date="2018-11" db="EMBL/GenBank/DDBJ databases">
        <authorList>
            <consortium name="Pathogen Informatics"/>
        </authorList>
    </citation>
    <scope>NUCLEOTIDE SEQUENCE [LARGE SCALE GENOMIC DNA]</scope>
</reference>
<organism evidence="2 3">
    <name type="scientific">Toxocara canis</name>
    <name type="common">Canine roundworm</name>
    <dbReference type="NCBI Taxonomy" id="6265"/>
    <lineage>
        <taxon>Eukaryota</taxon>
        <taxon>Metazoa</taxon>
        <taxon>Ecdysozoa</taxon>
        <taxon>Nematoda</taxon>
        <taxon>Chromadorea</taxon>
        <taxon>Rhabditida</taxon>
        <taxon>Spirurina</taxon>
        <taxon>Ascaridomorpha</taxon>
        <taxon>Ascaridoidea</taxon>
        <taxon>Toxocaridae</taxon>
        <taxon>Toxocara</taxon>
    </lineage>
</organism>
<keyword evidence="2" id="KW-1185">Reference proteome</keyword>
<evidence type="ECO:0000313" key="2">
    <source>
        <dbReference type="Proteomes" id="UP000050794"/>
    </source>
</evidence>
<sequence>MPDKSVILNDEQHKTDCQSYSLSLTNAFPFGETGIDPDKVNYRGNLDKMLKETKAQRDAEIEMALLQSEMEELTQSDSLNARPQQHVKINVDRCDVYDTDNVRTLDKSWK</sequence>
<accession>A0A183TXJ4</accession>
<proteinExistence type="predicted"/>
<evidence type="ECO:0000313" key="3">
    <source>
        <dbReference type="WBParaSite" id="TCNE_0000096301-mRNA-1"/>
    </source>
</evidence>
<reference evidence="3" key="1">
    <citation type="submission" date="2016-06" db="UniProtKB">
        <authorList>
            <consortium name="WormBaseParasite"/>
        </authorList>
    </citation>
    <scope>IDENTIFICATION</scope>
</reference>
<protein>
    <submittedName>
        <fullName evidence="3">Rbsn domain-containing protein</fullName>
    </submittedName>
</protein>
<gene>
    <name evidence="1" type="ORF">TCNE_LOCUS964</name>
</gene>
<dbReference type="WBParaSite" id="TCNE_0000096301-mRNA-1">
    <property type="protein sequence ID" value="TCNE_0000096301-mRNA-1"/>
    <property type="gene ID" value="TCNE_0000096301"/>
</dbReference>
<dbReference type="AlphaFoldDB" id="A0A183TXJ4"/>
<dbReference type="Proteomes" id="UP000050794">
    <property type="component" value="Unassembled WGS sequence"/>
</dbReference>
<name>A0A183TXJ4_TOXCA</name>
<dbReference type="EMBL" id="UYWY01000588">
    <property type="protein sequence ID" value="VDM25201.1"/>
    <property type="molecule type" value="Genomic_DNA"/>
</dbReference>